<dbReference type="PRINTS" id="PR00368">
    <property type="entry name" value="FADPNR"/>
</dbReference>
<keyword evidence="4" id="KW-1185">Reference proteome</keyword>
<protein>
    <submittedName>
        <fullName evidence="3">NAD(P)/FAD-dependent oxidoreductase</fullName>
    </submittedName>
</protein>
<dbReference type="PRINTS" id="PR00411">
    <property type="entry name" value="PNDRDTASEI"/>
</dbReference>
<evidence type="ECO:0000313" key="3">
    <source>
        <dbReference type="EMBL" id="MFC4664406.1"/>
    </source>
</evidence>
<gene>
    <name evidence="3" type="ORF">ACFO3P_19695</name>
</gene>
<dbReference type="PANTHER" id="PTHR42949:SF3">
    <property type="entry name" value="ANAEROBIC GLYCEROL-3-PHOSPHATE DEHYDROGENASE SUBUNIT B"/>
    <property type="match status" value="1"/>
</dbReference>
<dbReference type="SUPFAM" id="SSF51905">
    <property type="entry name" value="FAD/NAD(P)-binding domain"/>
    <property type="match status" value="1"/>
</dbReference>
<accession>A0ABV9K374</accession>
<proteinExistence type="predicted"/>
<evidence type="ECO:0000259" key="2">
    <source>
        <dbReference type="Pfam" id="PF07992"/>
    </source>
</evidence>
<evidence type="ECO:0000313" key="4">
    <source>
        <dbReference type="Proteomes" id="UP001595988"/>
    </source>
</evidence>
<reference evidence="4" key="1">
    <citation type="journal article" date="2019" name="Int. J. Syst. Evol. Microbiol.">
        <title>The Global Catalogue of Microorganisms (GCM) 10K type strain sequencing project: providing services to taxonomists for standard genome sequencing and annotation.</title>
        <authorList>
            <consortium name="The Broad Institute Genomics Platform"/>
            <consortium name="The Broad Institute Genome Sequencing Center for Infectious Disease"/>
            <person name="Wu L."/>
            <person name="Ma J."/>
        </authorList>
    </citation>
    <scope>NUCLEOTIDE SEQUENCE [LARGE SCALE GENOMIC DNA]</scope>
    <source>
        <strain evidence="4">CCUG 37257</strain>
    </source>
</reference>
<name>A0ABV9K374_9BACI</name>
<dbReference type="Gene3D" id="3.50.50.60">
    <property type="entry name" value="FAD/NAD(P)-binding domain"/>
    <property type="match status" value="3"/>
</dbReference>
<dbReference type="PANTHER" id="PTHR42949">
    <property type="entry name" value="ANAEROBIC GLYCEROL-3-PHOSPHATE DEHYDROGENASE SUBUNIT B"/>
    <property type="match status" value="1"/>
</dbReference>
<keyword evidence="1" id="KW-0560">Oxidoreductase</keyword>
<dbReference type="InterPro" id="IPR036188">
    <property type="entry name" value="FAD/NAD-bd_sf"/>
</dbReference>
<dbReference type="Pfam" id="PF07992">
    <property type="entry name" value="Pyr_redox_2"/>
    <property type="match status" value="1"/>
</dbReference>
<feature type="domain" description="FAD/NAD(P)-binding" evidence="2">
    <location>
        <begin position="3"/>
        <end position="341"/>
    </location>
</feature>
<dbReference type="InterPro" id="IPR023753">
    <property type="entry name" value="FAD/NAD-binding_dom"/>
</dbReference>
<dbReference type="Proteomes" id="UP001595988">
    <property type="component" value="Unassembled WGS sequence"/>
</dbReference>
<evidence type="ECO:0000256" key="1">
    <source>
        <dbReference type="ARBA" id="ARBA00023002"/>
    </source>
</evidence>
<dbReference type="InterPro" id="IPR051691">
    <property type="entry name" value="Metab_Enz_Cyan_OpOx_G3PDH"/>
</dbReference>
<comment type="caution">
    <text evidence="3">The sequence shown here is derived from an EMBL/GenBank/DDBJ whole genome shotgun (WGS) entry which is preliminary data.</text>
</comment>
<sequence>MWNLVIIGAGPAGLTAGIAAAENGVAVKVIDEFPRPGGRLLGQLHEEPNGEWWNGIQESENLVDRAESLGVEIECETSVYNLEKIEAGWRIYTSSGAIDTVHLLLATGASETHIPLPGWTLPGVMSIGAAQVMGNVHRVKPGNSCIIIGANVLSMAIANELKLCGVDVKAIILPVTEQIGKEAGQPQEVLASLMRLTHLAPSPLLKQLGKLGKHMPVSFATKFYPSNGLKMNGIPIKLKTAVTEIIGEDVVEGVKTVKINTAGEPIPGTEKTETADVVCISGGLTPMAELASVAGCSFKYVEALGGHIPVHNEKMETTLPDLYVSGNITGVESSKVAMAQGEVAGLNIASKVIGENPALTERMNRAIQNVKKVRAAALIQFHPEIEKERETLYQDYQQNA</sequence>
<dbReference type="RefSeq" id="WP_289584644.1">
    <property type="nucleotide sequence ID" value="NZ_JBHSFT010000049.1"/>
</dbReference>
<dbReference type="EMBL" id="JBHSFT010000049">
    <property type="protein sequence ID" value="MFC4664406.1"/>
    <property type="molecule type" value="Genomic_DNA"/>
</dbReference>
<organism evidence="3 4">
    <name type="scientific">Oceanobacillus aidingensis</name>
    <dbReference type="NCBI Taxonomy" id="645964"/>
    <lineage>
        <taxon>Bacteria</taxon>
        <taxon>Bacillati</taxon>
        <taxon>Bacillota</taxon>
        <taxon>Bacilli</taxon>
        <taxon>Bacillales</taxon>
        <taxon>Bacillaceae</taxon>
        <taxon>Oceanobacillus</taxon>
    </lineage>
</organism>